<dbReference type="InterPro" id="IPR045584">
    <property type="entry name" value="Pilin-like"/>
</dbReference>
<evidence type="ECO:0000313" key="2">
    <source>
        <dbReference type="EMBL" id="PKK90217.1"/>
    </source>
</evidence>
<keyword evidence="1" id="KW-0472">Membrane</keyword>
<keyword evidence="1" id="KW-1133">Transmembrane helix</keyword>
<name>A0A2N1PPF2_9BACT</name>
<reference evidence="2 3" key="1">
    <citation type="journal article" date="2017" name="ISME J.">
        <title>Potential for microbial H2 and metal transformations associated with novel bacteria and archaea in deep terrestrial subsurface sediments.</title>
        <authorList>
            <person name="Hernsdorf A.W."/>
            <person name="Amano Y."/>
            <person name="Miyakawa K."/>
            <person name="Ise K."/>
            <person name="Suzuki Y."/>
            <person name="Anantharaman K."/>
            <person name="Probst A."/>
            <person name="Burstein D."/>
            <person name="Thomas B.C."/>
            <person name="Banfield J.F."/>
        </authorList>
    </citation>
    <scope>NUCLEOTIDE SEQUENCE [LARGE SCALE GENOMIC DNA]</scope>
    <source>
        <strain evidence="2">HGW-Wallbacteria-1</strain>
    </source>
</reference>
<dbReference type="EMBL" id="PGXC01000007">
    <property type="protein sequence ID" value="PKK90217.1"/>
    <property type="molecule type" value="Genomic_DNA"/>
</dbReference>
<dbReference type="Gene3D" id="3.30.700.10">
    <property type="entry name" value="Glycoprotein, Type 4 Pilin"/>
    <property type="match status" value="1"/>
</dbReference>
<keyword evidence="1" id="KW-0812">Transmembrane</keyword>
<evidence type="ECO:0000313" key="3">
    <source>
        <dbReference type="Proteomes" id="UP000233256"/>
    </source>
</evidence>
<dbReference type="NCBIfam" id="TIGR02532">
    <property type="entry name" value="IV_pilin_GFxxxE"/>
    <property type="match status" value="1"/>
</dbReference>
<gene>
    <name evidence="2" type="ORF">CVV64_10845</name>
</gene>
<feature type="transmembrane region" description="Helical" evidence="1">
    <location>
        <begin position="12"/>
        <end position="33"/>
    </location>
</feature>
<evidence type="ECO:0000256" key="1">
    <source>
        <dbReference type="SAM" id="Phobius"/>
    </source>
</evidence>
<dbReference type="SUPFAM" id="SSF54523">
    <property type="entry name" value="Pili subunits"/>
    <property type="match status" value="1"/>
</dbReference>
<accession>A0A2N1PPF2</accession>
<sequence>MNPVNDTGKLKGFTLIELMIVIAIMGICSHILYSNQYLYSGIRQLEKRGKYAGEVIRAASIIDRLSLTGTILPEKEFKSKQSEPGAKEYRVETASGEVWHISQSLRGEVILSRSGKIFSRIAGSLNEIRMGSCVLLTLIPETGKNSSVRAKTFPAVFKISSNITGTVPEGRI</sequence>
<comment type="caution">
    <text evidence="2">The sequence shown here is derived from an EMBL/GenBank/DDBJ whole genome shotgun (WGS) entry which is preliminary data.</text>
</comment>
<dbReference type="Proteomes" id="UP000233256">
    <property type="component" value="Unassembled WGS sequence"/>
</dbReference>
<proteinExistence type="predicted"/>
<dbReference type="AlphaFoldDB" id="A0A2N1PPF2"/>
<organism evidence="2 3">
    <name type="scientific">Candidatus Wallbacteria bacterium HGW-Wallbacteria-1</name>
    <dbReference type="NCBI Taxonomy" id="2013854"/>
    <lineage>
        <taxon>Bacteria</taxon>
        <taxon>Candidatus Walliibacteriota</taxon>
    </lineage>
</organism>
<dbReference type="InterPro" id="IPR012902">
    <property type="entry name" value="N_methyl_site"/>
</dbReference>
<dbReference type="Pfam" id="PF07963">
    <property type="entry name" value="N_methyl"/>
    <property type="match status" value="1"/>
</dbReference>
<protein>
    <submittedName>
        <fullName evidence="2">Uncharacterized protein</fullName>
    </submittedName>
</protein>